<name>A0ABP7KAD3_9ACTN</name>
<protein>
    <submittedName>
        <fullName evidence="2">Uncharacterized protein</fullName>
    </submittedName>
</protein>
<organism evidence="2 3">
    <name type="scientific">Streptomyces lannensis</name>
    <dbReference type="NCBI Taxonomy" id="766498"/>
    <lineage>
        <taxon>Bacteria</taxon>
        <taxon>Bacillati</taxon>
        <taxon>Actinomycetota</taxon>
        <taxon>Actinomycetes</taxon>
        <taxon>Kitasatosporales</taxon>
        <taxon>Streptomycetaceae</taxon>
        <taxon>Streptomyces</taxon>
    </lineage>
</organism>
<evidence type="ECO:0000313" key="2">
    <source>
        <dbReference type="EMBL" id="GAA3871138.1"/>
    </source>
</evidence>
<dbReference type="RefSeq" id="WP_345549897.1">
    <property type="nucleotide sequence ID" value="NZ_BAAAZA010000010.1"/>
</dbReference>
<evidence type="ECO:0000256" key="1">
    <source>
        <dbReference type="SAM" id="MobiDB-lite"/>
    </source>
</evidence>
<proteinExistence type="predicted"/>
<keyword evidence="3" id="KW-1185">Reference proteome</keyword>
<comment type="caution">
    <text evidence="2">The sequence shown here is derived from an EMBL/GenBank/DDBJ whole genome shotgun (WGS) entry which is preliminary data.</text>
</comment>
<evidence type="ECO:0000313" key="3">
    <source>
        <dbReference type="Proteomes" id="UP001501563"/>
    </source>
</evidence>
<feature type="region of interest" description="Disordered" evidence="1">
    <location>
        <begin position="1"/>
        <end position="26"/>
    </location>
</feature>
<dbReference type="Proteomes" id="UP001501563">
    <property type="component" value="Unassembled WGS sequence"/>
</dbReference>
<feature type="region of interest" description="Disordered" evidence="1">
    <location>
        <begin position="68"/>
        <end position="95"/>
    </location>
</feature>
<sequence>MTEETINGTLPPVRSWPAAEPTGVDFDPAPAGLMHKGPVTRFELPQDEGRNWLTTGYDDVRTVANGPGFGRESVAGRQPAGSPAHFAPRPGAVVR</sequence>
<accession>A0ABP7KAD3</accession>
<reference evidence="3" key="1">
    <citation type="journal article" date="2019" name="Int. J. Syst. Evol. Microbiol.">
        <title>The Global Catalogue of Microorganisms (GCM) 10K type strain sequencing project: providing services to taxonomists for standard genome sequencing and annotation.</title>
        <authorList>
            <consortium name="The Broad Institute Genomics Platform"/>
            <consortium name="The Broad Institute Genome Sequencing Center for Infectious Disease"/>
            <person name="Wu L."/>
            <person name="Ma J."/>
        </authorList>
    </citation>
    <scope>NUCLEOTIDE SEQUENCE [LARGE SCALE GENOMIC DNA]</scope>
    <source>
        <strain evidence="3">JCM 16578</strain>
    </source>
</reference>
<dbReference type="Gene3D" id="1.10.630.10">
    <property type="entry name" value="Cytochrome P450"/>
    <property type="match status" value="1"/>
</dbReference>
<gene>
    <name evidence="2" type="ORF">GCM10022207_40600</name>
</gene>
<dbReference type="InterPro" id="IPR036396">
    <property type="entry name" value="Cyt_P450_sf"/>
</dbReference>
<dbReference type="EMBL" id="BAAAZA010000010">
    <property type="protein sequence ID" value="GAA3871138.1"/>
    <property type="molecule type" value="Genomic_DNA"/>
</dbReference>